<feature type="compositionally biased region" description="Polar residues" evidence="1">
    <location>
        <begin position="38"/>
        <end position="51"/>
    </location>
</feature>
<feature type="region of interest" description="Disordered" evidence="1">
    <location>
        <begin position="19"/>
        <end position="51"/>
    </location>
</feature>
<feature type="compositionally biased region" description="Basic and acidic residues" evidence="1">
    <location>
        <begin position="28"/>
        <end position="37"/>
    </location>
</feature>
<dbReference type="AlphaFoldDB" id="A0A6G0Z399"/>
<keyword evidence="2" id="KW-0540">Nuclease</keyword>
<accession>A0A6G0Z399</accession>
<dbReference type="GO" id="GO:0004527">
    <property type="term" value="F:exonuclease activity"/>
    <property type="evidence" value="ECO:0007669"/>
    <property type="project" value="UniProtKB-KW"/>
</dbReference>
<dbReference type="Proteomes" id="UP000478052">
    <property type="component" value="Unassembled WGS sequence"/>
</dbReference>
<sequence>MGMLNCHFATRLSMYTYHSNSRTNSQTSDERHNRSRSDLSNSVPQNIHSPGNLPHSISSLIRRNLTIEILQIKKILILLTKEVQVALQNYRLSSYNSYLSNMRPGESNLWKATKRLLNQYINTIPPLRTDANLVISDLEKCDVLYVFSPPYL</sequence>
<protein>
    <submittedName>
        <fullName evidence="2">Endo/exonuclease/phosphatase domain-containing protein</fullName>
    </submittedName>
</protein>
<evidence type="ECO:0000313" key="2">
    <source>
        <dbReference type="EMBL" id="KAF0765139.1"/>
    </source>
</evidence>
<comment type="caution">
    <text evidence="2">The sequence shown here is derived from an EMBL/GenBank/DDBJ whole genome shotgun (WGS) entry which is preliminary data.</text>
</comment>
<evidence type="ECO:0000256" key="1">
    <source>
        <dbReference type="SAM" id="MobiDB-lite"/>
    </source>
</evidence>
<keyword evidence="2" id="KW-0269">Exonuclease</keyword>
<name>A0A6G0Z399_APHCR</name>
<dbReference type="EMBL" id="VUJU01001476">
    <property type="protein sequence ID" value="KAF0765139.1"/>
    <property type="molecule type" value="Genomic_DNA"/>
</dbReference>
<reference evidence="2 3" key="1">
    <citation type="submission" date="2019-08" db="EMBL/GenBank/DDBJ databases">
        <title>Whole genome of Aphis craccivora.</title>
        <authorList>
            <person name="Voronova N.V."/>
            <person name="Shulinski R.S."/>
            <person name="Bandarenka Y.V."/>
            <person name="Zhorov D.G."/>
            <person name="Warner D."/>
        </authorList>
    </citation>
    <scope>NUCLEOTIDE SEQUENCE [LARGE SCALE GENOMIC DNA]</scope>
    <source>
        <strain evidence="2">180601</strain>
        <tissue evidence="2">Whole Body</tissue>
    </source>
</reference>
<gene>
    <name evidence="2" type="ORF">FWK35_00010148</name>
</gene>
<evidence type="ECO:0000313" key="3">
    <source>
        <dbReference type="Proteomes" id="UP000478052"/>
    </source>
</evidence>
<proteinExistence type="predicted"/>
<keyword evidence="3" id="KW-1185">Reference proteome</keyword>
<organism evidence="2 3">
    <name type="scientific">Aphis craccivora</name>
    <name type="common">Cowpea aphid</name>
    <dbReference type="NCBI Taxonomy" id="307492"/>
    <lineage>
        <taxon>Eukaryota</taxon>
        <taxon>Metazoa</taxon>
        <taxon>Ecdysozoa</taxon>
        <taxon>Arthropoda</taxon>
        <taxon>Hexapoda</taxon>
        <taxon>Insecta</taxon>
        <taxon>Pterygota</taxon>
        <taxon>Neoptera</taxon>
        <taxon>Paraneoptera</taxon>
        <taxon>Hemiptera</taxon>
        <taxon>Sternorrhyncha</taxon>
        <taxon>Aphidomorpha</taxon>
        <taxon>Aphidoidea</taxon>
        <taxon>Aphididae</taxon>
        <taxon>Aphidini</taxon>
        <taxon>Aphis</taxon>
        <taxon>Aphis</taxon>
    </lineage>
</organism>
<keyword evidence="2" id="KW-0378">Hydrolase</keyword>